<proteinExistence type="predicted"/>
<dbReference type="SMART" id="SM00448">
    <property type="entry name" value="REC"/>
    <property type="match status" value="1"/>
</dbReference>
<dbReference type="Pfam" id="PF00196">
    <property type="entry name" value="GerE"/>
    <property type="match status" value="1"/>
</dbReference>
<dbReference type="SUPFAM" id="SSF46894">
    <property type="entry name" value="C-terminal effector domain of the bipartite response regulators"/>
    <property type="match status" value="1"/>
</dbReference>
<dbReference type="CDD" id="cd17535">
    <property type="entry name" value="REC_NarL-like"/>
    <property type="match status" value="1"/>
</dbReference>
<dbReference type="SMART" id="SM00421">
    <property type="entry name" value="HTH_LUXR"/>
    <property type="match status" value="1"/>
</dbReference>
<organism evidence="8 9">
    <name type="scientific">Embleya hyalina</name>
    <dbReference type="NCBI Taxonomy" id="516124"/>
    <lineage>
        <taxon>Bacteria</taxon>
        <taxon>Bacillati</taxon>
        <taxon>Actinomycetota</taxon>
        <taxon>Actinomycetes</taxon>
        <taxon>Kitasatosporales</taxon>
        <taxon>Streptomycetaceae</taxon>
        <taxon>Embleya</taxon>
    </lineage>
</organism>
<gene>
    <name evidence="8" type="ORF">EHYA_03678</name>
</gene>
<keyword evidence="2" id="KW-0805">Transcription regulation</keyword>
<dbReference type="Gene3D" id="3.40.50.2300">
    <property type="match status" value="1"/>
</dbReference>
<feature type="modified residue" description="4-aspartylphosphate" evidence="5">
    <location>
        <position position="55"/>
    </location>
</feature>
<evidence type="ECO:0000313" key="9">
    <source>
        <dbReference type="Proteomes" id="UP000286931"/>
    </source>
</evidence>
<dbReference type="PROSITE" id="PS50043">
    <property type="entry name" value="HTH_LUXR_2"/>
    <property type="match status" value="1"/>
</dbReference>
<dbReference type="PANTHER" id="PTHR43214:SF24">
    <property type="entry name" value="TRANSCRIPTIONAL REGULATORY PROTEIN NARL-RELATED"/>
    <property type="match status" value="1"/>
</dbReference>
<evidence type="ECO:0000256" key="5">
    <source>
        <dbReference type="PROSITE-ProRule" id="PRU00169"/>
    </source>
</evidence>
<evidence type="ECO:0000256" key="2">
    <source>
        <dbReference type="ARBA" id="ARBA00023015"/>
    </source>
</evidence>
<dbReference type="PROSITE" id="PS50110">
    <property type="entry name" value="RESPONSE_REGULATORY"/>
    <property type="match status" value="1"/>
</dbReference>
<sequence length="227" mass="24576">MTTRVLIADDQALVRTGFRVLVDAAPDLEVVGEAANGHEAVRLAREVEADLILMDVRMPDLDGLAATRLITADPALARLKVLILTTFEIDEYVFGALRAGASGFLGKGVEADELQDAIRLVARGEALLSPDATRSLIERFLAGPTDDIARARERLAELTDREHESMLLAACGLTNEQIADRLGISRLTAKTHVNRAMAKLGAHDRAQLVIIAYETGMVRVGDRLSAR</sequence>
<keyword evidence="4" id="KW-0804">Transcription</keyword>
<name>A0A401YMZ8_9ACTN</name>
<dbReference type="InterPro" id="IPR039420">
    <property type="entry name" value="WalR-like"/>
</dbReference>
<dbReference type="AlphaFoldDB" id="A0A401YMZ8"/>
<dbReference type="RefSeq" id="WP_126638085.1">
    <property type="nucleotide sequence ID" value="NZ_BIFH01000019.1"/>
</dbReference>
<evidence type="ECO:0000259" key="7">
    <source>
        <dbReference type="PROSITE" id="PS50110"/>
    </source>
</evidence>
<dbReference type="InterPro" id="IPR001789">
    <property type="entry name" value="Sig_transdc_resp-reg_receiver"/>
</dbReference>
<keyword evidence="3 8" id="KW-0238">DNA-binding</keyword>
<reference evidence="8 9" key="1">
    <citation type="submission" date="2018-12" db="EMBL/GenBank/DDBJ databases">
        <title>Draft genome sequence of Embleya hyalina NBRC 13850T.</title>
        <authorList>
            <person name="Komaki H."/>
            <person name="Hosoyama A."/>
            <person name="Kimura A."/>
            <person name="Ichikawa N."/>
            <person name="Tamura T."/>
        </authorList>
    </citation>
    <scope>NUCLEOTIDE SEQUENCE [LARGE SCALE GENOMIC DNA]</scope>
    <source>
        <strain evidence="8 9">NBRC 13850</strain>
    </source>
</reference>
<dbReference type="PANTHER" id="PTHR43214">
    <property type="entry name" value="TWO-COMPONENT RESPONSE REGULATOR"/>
    <property type="match status" value="1"/>
</dbReference>
<dbReference type="OrthoDB" id="9808843at2"/>
<dbReference type="EMBL" id="BIFH01000019">
    <property type="protein sequence ID" value="GCD95994.1"/>
    <property type="molecule type" value="Genomic_DNA"/>
</dbReference>
<evidence type="ECO:0000313" key="8">
    <source>
        <dbReference type="EMBL" id="GCD95994.1"/>
    </source>
</evidence>
<evidence type="ECO:0000256" key="3">
    <source>
        <dbReference type="ARBA" id="ARBA00023125"/>
    </source>
</evidence>
<dbReference type="InterPro" id="IPR000792">
    <property type="entry name" value="Tscrpt_reg_LuxR_C"/>
</dbReference>
<dbReference type="InterPro" id="IPR058245">
    <property type="entry name" value="NreC/VraR/RcsB-like_REC"/>
</dbReference>
<evidence type="ECO:0000259" key="6">
    <source>
        <dbReference type="PROSITE" id="PS50043"/>
    </source>
</evidence>
<keyword evidence="9" id="KW-1185">Reference proteome</keyword>
<dbReference type="Proteomes" id="UP000286931">
    <property type="component" value="Unassembled WGS sequence"/>
</dbReference>
<dbReference type="GO" id="GO:0000160">
    <property type="term" value="P:phosphorelay signal transduction system"/>
    <property type="evidence" value="ECO:0007669"/>
    <property type="project" value="InterPro"/>
</dbReference>
<dbReference type="CDD" id="cd06170">
    <property type="entry name" value="LuxR_C_like"/>
    <property type="match status" value="1"/>
</dbReference>
<dbReference type="InterPro" id="IPR011006">
    <property type="entry name" value="CheY-like_superfamily"/>
</dbReference>
<dbReference type="Pfam" id="PF00072">
    <property type="entry name" value="Response_reg"/>
    <property type="match status" value="1"/>
</dbReference>
<comment type="caution">
    <text evidence="8">The sequence shown here is derived from an EMBL/GenBank/DDBJ whole genome shotgun (WGS) entry which is preliminary data.</text>
</comment>
<evidence type="ECO:0000256" key="1">
    <source>
        <dbReference type="ARBA" id="ARBA00022553"/>
    </source>
</evidence>
<feature type="domain" description="Response regulatory" evidence="7">
    <location>
        <begin position="4"/>
        <end position="122"/>
    </location>
</feature>
<dbReference type="GO" id="GO:0006355">
    <property type="term" value="P:regulation of DNA-templated transcription"/>
    <property type="evidence" value="ECO:0007669"/>
    <property type="project" value="InterPro"/>
</dbReference>
<dbReference type="PRINTS" id="PR00038">
    <property type="entry name" value="HTHLUXR"/>
</dbReference>
<protein>
    <submittedName>
        <fullName evidence="8">DNA-binding response regulator</fullName>
    </submittedName>
</protein>
<feature type="domain" description="HTH luxR-type" evidence="6">
    <location>
        <begin position="151"/>
        <end position="216"/>
    </location>
</feature>
<evidence type="ECO:0000256" key="4">
    <source>
        <dbReference type="ARBA" id="ARBA00023163"/>
    </source>
</evidence>
<accession>A0A401YMZ8</accession>
<dbReference type="GO" id="GO:0003677">
    <property type="term" value="F:DNA binding"/>
    <property type="evidence" value="ECO:0007669"/>
    <property type="project" value="UniProtKB-KW"/>
</dbReference>
<keyword evidence="1 5" id="KW-0597">Phosphoprotein</keyword>
<dbReference type="InterPro" id="IPR016032">
    <property type="entry name" value="Sig_transdc_resp-reg_C-effctor"/>
</dbReference>
<dbReference type="SUPFAM" id="SSF52172">
    <property type="entry name" value="CheY-like"/>
    <property type="match status" value="1"/>
</dbReference>